<sequence length="37" mass="4220">MAATYPCDSRMALLSTYESLYVVKNGFFRHTMIGMIT</sequence>
<accession>A0A1L9NVW3</accession>
<dbReference type="EMBL" id="MLCB01000148">
    <property type="protein sequence ID" value="OJI93304.1"/>
    <property type="molecule type" value="Genomic_DNA"/>
</dbReference>
<dbReference type="AlphaFoldDB" id="A0A1L9NVW3"/>
<proteinExistence type="predicted"/>
<evidence type="ECO:0000313" key="1">
    <source>
        <dbReference type="EMBL" id="OJI93304.1"/>
    </source>
</evidence>
<dbReference type="Proteomes" id="UP000184514">
    <property type="component" value="Unassembled WGS sequence"/>
</dbReference>
<gene>
    <name evidence="1" type="ORF">PFRI_25010</name>
</gene>
<organism evidence="1 2">
    <name type="scientific">Planktotalea frisia</name>
    <dbReference type="NCBI Taxonomy" id="696762"/>
    <lineage>
        <taxon>Bacteria</taxon>
        <taxon>Pseudomonadati</taxon>
        <taxon>Pseudomonadota</taxon>
        <taxon>Alphaproteobacteria</taxon>
        <taxon>Rhodobacterales</taxon>
        <taxon>Paracoccaceae</taxon>
        <taxon>Planktotalea</taxon>
    </lineage>
</organism>
<evidence type="ECO:0000313" key="2">
    <source>
        <dbReference type="Proteomes" id="UP000184514"/>
    </source>
</evidence>
<keyword evidence="2" id="KW-1185">Reference proteome</keyword>
<dbReference type="STRING" id="696762.PFRI_25010"/>
<reference evidence="1 2" key="1">
    <citation type="submission" date="2016-10" db="EMBL/GenBank/DDBJ databases">
        <title>Genome sequence of Planktotalea frisia SH6-1.</title>
        <authorList>
            <person name="Poehlein A."/>
            <person name="Bakenhus I."/>
            <person name="Voget S."/>
            <person name="Brinkhoff T."/>
            <person name="Simon M."/>
        </authorList>
    </citation>
    <scope>NUCLEOTIDE SEQUENCE [LARGE SCALE GENOMIC DNA]</scope>
    <source>
        <strain evidence="1 2">SH6-1</strain>
    </source>
</reference>
<protein>
    <submittedName>
        <fullName evidence="1">Uncharacterized protein</fullName>
    </submittedName>
</protein>
<name>A0A1L9NVW3_9RHOB</name>
<comment type="caution">
    <text evidence="1">The sequence shown here is derived from an EMBL/GenBank/DDBJ whole genome shotgun (WGS) entry which is preliminary data.</text>
</comment>